<evidence type="ECO:0000313" key="1">
    <source>
        <dbReference type="EMBL" id="KAG2645212.1"/>
    </source>
</evidence>
<accession>A0A8T0W9R2</accession>
<dbReference type="EMBL" id="CM029039">
    <property type="protein sequence ID" value="KAG2645212.1"/>
    <property type="molecule type" value="Genomic_DNA"/>
</dbReference>
<reference evidence="1 2" key="1">
    <citation type="submission" date="2020-05" db="EMBL/GenBank/DDBJ databases">
        <title>WGS assembly of Panicum virgatum.</title>
        <authorList>
            <person name="Lovell J.T."/>
            <person name="Jenkins J."/>
            <person name="Shu S."/>
            <person name="Juenger T.E."/>
            <person name="Schmutz J."/>
        </authorList>
    </citation>
    <scope>NUCLEOTIDE SEQUENCE [LARGE SCALE GENOMIC DNA]</scope>
    <source>
        <strain evidence="2">cv. AP13</strain>
    </source>
</reference>
<dbReference type="Proteomes" id="UP000823388">
    <property type="component" value="Chromosome 2K"/>
</dbReference>
<comment type="caution">
    <text evidence="1">The sequence shown here is derived from an EMBL/GenBank/DDBJ whole genome shotgun (WGS) entry which is preliminary data.</text>
</comment>
<evidence type="ECO:0000313" key="2">
    <source>
        <dbReference type="Proteomes" id="UP000823388"/>
    </source>
</evidence>
<organism evidence="1 2">
    <name type="scientific">Panicum virgatum</name>
    <name type="common">Blackwell switchgrass</name>
    <dbReference type="NCBI Taxonomy" id="38727"/>
    <lineage>
        <taxon>Eukaryota</taxon>
        <taxon>Viridiplantae</taxon>
        <taxon>Streptophyta</taxon>
        <taxon>Embryophyta</taxon>
        <taxon>Tracheophyta</taxon>
        <taxon>Spermatophyta</taxon>
        <taxon>Magnoliopsida</taxon>
        <taxon>Liliopsida</taxon>
        <taxon>Poales</taxon>
        <taxon>Poaceae</taxon>
        <taxon>PACMAD clade</taxon>
        <taxon>Panicoideae</taxon>
        <taxon>Panicodae</taxon>
        <taxon>Paniceae</taxon>
        <taxon>Panicinae</taxon>
        <taxon>Panicum</taxon>
        <taxon>Panicum sect. Hiantes</taxon>
    </lineage>
</organism>
<sequence>MRSFLSLSVAEFRSSASTVGGAAPLPSPYRRKDGVWSPVAAGCGGQGRKALGSNRKVQFKPNRPTKVFQDRSHVF</sequence>
<keyword evidence="2" id="KW-1185">Reference proteome</keyword>
<dbReference type="AlphaFoldDB" id="A0A8T0W9R2"/>
<proteinExistence type="predicted"/>
<name>A0A8T0W9R2_PANVG</name>
<gene>
    <name evidence="1" type="ORF">PVAP13_2KG419620</name>
</gene>
<protein>
    <submittedName>
        <fullName evidence="1">Uncharacterized protein</fullName>
    </submittedName>
</protein>